<reference evidence="23" key="1">
    <citation type="submission" date="2021-02" db="EMBL/GenBank/DDBJ databases">
        <title>Comparative genomics reveals that relaxation of natural selection precedes convergent phenotypic evolution of cavefish.</title>
        <authorList>
            <person name="Peng Z."/>
        </authorList>
    </citation>
    <scope>NUCLEOTIDE SEQUENCE</scope>
    <source>
        <tissue evidence="23">Muscle</tissue>
    </source>
</reference>
<dbReference type="InterPro" id="IPR008967">
    <property type="entry name" value="p53-like_TF_DNA-bd_sf"/>
</dbReference>
<keyword evidence="8" id="KW-0013">ADP-ribosylation</keyword>
<evidence type="ECO:0000256" key="15">
    <source>
        <dbReference type="ARBA" id="ARBA00023159"/>
    </source>
</evidence>
<dbReference type="PANTHER" id="PTHR11801">
    <property type="entry name" value="SIGNAL TRANSDUCER AND ACTIVATOR OF TRANSCRIPTION"/>
    <property type="match status" value="1"/>
</dbReference>
<dbReference type="FunFam" id="1.20.1050.20:FF:000001">
    <property type="entry name" value="Signal transducer and activator of transcription"/>
    <property type="match status" value="1"/>
</dbReference>
<keyword evidence="17 19" id="KW-0539">Nucleus</keyword>
<keyword evidence="14 19" id="KW-0238">DNA-binding</keyword>
<dbReference type="Pfam" id="PF02865">
    <property type="entry name" value="STAT_int"/>
    <property type="match status" value="1"/>
</dbReference>
<evidence type="ECO:0000256" key="3">
    <source>
        <dbReference type="ARBA" id="ARBA00005586"/>
    </source>
</evidence>
<evidence type="ECO:0000256" key="9">
    <source>
        <dbReference type="ARBA" id="ARBA00022843"/>
    </source>
</evidence>
<dbReference type="GO" id="GO:0051093">
    <property type="term" value="P:negative regulation of developmental process"/>
    <property type="evidence" value="ECO:0007669"/>
    <property type="project" value="UniProtKB-ARBA"/>
</dbReference>
<accession>A0A9W7WU34</accession>
<evidence type="ECO:0000256" key="13">
    <source>
        <dbReference type="ARBA" id="ARBA00023054"/>
    </source>
</evidence>
<dbReference type="GO" id="GO:0042981">
    <property type="term" value="P:regulation of apoptotic process"/>
    <property type="evidence" value="ECO:0007669"/>
    <property type="project" value="UniProtKB-ARBA"/>
</dbReference>
<dbReference type="InterPro" id="IPR015988">
    <property type="entry name" value="STAT_TF_CC"/>
</dbReference>
<dbReference type="FunFam" id="1.10.532.10:FF:000001">
    <property type="entry name" value="Signal transducer and activator of transcription"/>
    <property type="match status" value="1"/>
</dbReference>
<dbReference type="InterPro" id="IPR048988">
    <property type="entry name" value="STAT_linker"/>
</dbReference>
<evidence type="ECO:0000256" key="8">
    <source>
        <dbReference type="ARBA" id="ARBA00022765"/>
    </source>
</evidence>
<keyword evidence="13" id="KW-0175">Coiled coil</keyword>
<evidence type="ECO:0000256" key="11">
    <source>
        <dbReference type="ARBA" id="ARBA00022999"/>
    </source>
</evidence>
<dbReference type="Proteomes" id="UP001059041">
    <property type="component" value="Linkage Group LG6"/>
</dbReference>
<evidence type="ECO:0000313" key="23">
    <source>
        <dbReference type="EMBL" id="KAI7808432.1"/>
    </source>
</evidence>
<dbReference type="CDD" id="cd16851">
    <property type="entry name" value="STAT1_CCD"/>
    <property type="match status" value="1"/>
</dbReference>
<evidence type="ECO:0000313" key="24">
    <source>
        <dbReference type="Proteomes" id="UP001059041"/>
    </source>
</evidence>
<feature type="compositionally biased region" description="Low complexity" evidence="20">
    <location>
        <begin position="120"/>
        <end position="132"/>
    </location>
</feature>
<dbReference type="SUPFAM" id="SSF49417">
    <property type="entry name" value="p53-like transcription factors"/>
    <property type="match status" value="1"/>
</dbReference>
<dbReference type="InterPro" id="IPR012345">
    <property type="entry name" value="STAT_TF_DNA-bd_N"/>
</dbReference>
<comment type="caution">
    <text evidence="23">The sequence shown here is derived from an EMBL/GenBank/DDBJ whole genome shotgun (WGS) entry which is preliminary data.</text>
</comment>
<comment type="subcellular location">
    <subcellularLocation>
        <location evidence="2 19">Cytoplasm</location>
    </subcellularLocation>
    <subcellularLocation>
        <location evidence="1 19">Nucleus</location>
    </subcellularLocation>
</comment>
<dbReference type="Pfam" id="PF00017">
    <property type="entry name" value="SH2"/>
    <property type="match status" value="1"/>
</dbReference>
<dbReference type="InterPro" id="IPR013801">
    <property type="entry name" value="STAT_TF_DNA-bd"/>
</dbReference>
<evidence type="ECO:0000256" key="14">
    <source>
        <dbReference type="ARBA" id="ARBA00023125"/>
    </source>
</evidence>
<dbReference type="InterPro" id="IPR000980">
    <property type="entry name" value="SH2"/>
</dbReference>
<dbReference type="GO" id="GO:0003677">
    <property type="term" value="F:DNA binding"/>
    <property type="evidence" value="ECO:0007669"/>
    <property type="project" value="UniProtKB-KW"/>
</dbReference>
<dbReference type="FunFam" id="2.60.40.630:FF:000001">
    <property type="entry name" value="Signal transducer and activator of transcription"/>
    <property type="match status" value="1"/>
</dbReference>
<keyword evidence="21" id="KW-1133">Transmembrane helix</keyword>
<keyword evidence="24" id="KW-1185">Reference proteome</keyword>
<dbReference type="Pfam" id="PF21354">
    <property type="entry name" value="STAT_linker"/>
    <property type="match status" value="1"/>
</dbReference>
<dbReference type="EMBL" id="JAFHDT010000006">
    <property type="protein sequence ID" value="KAI7808432.1"/>
    <property type="molecule type" value="Genomic_DNA"/>
</dbReference>
<proteinExistence type="inferred from homology"/>
<dbReference type="SUPFAM" id="SSF47655">
    <property type="entry name" value="STAT"/>
    <property type="match status" value="1"/>
</dbReference>
<keyword evidence="21" id="KW-0812">Transmembrane</keyword>
<evidence type="ECO:0000256" key="6">
    <source>
        <dbReference type="ARBA" id="ARBA00022499"/>
    </source>
</evidence>
<evidence type="ECO:0000256" key="19">
    <source>
        <dbReference type="RuleBase" id="RU046415"/>
    </source>
</evidence>
<dbReference type="Gene3D" id="3.30.505.10">
    <property type="entry name" value="SH2 domain"/>
    <property type="match status" value="1"/>
</dbReference>
<evidence type="ECO:0000256" key="20">
    <source>
        <dbReference type="SAM" id="MobiDB-lite"/>
    </source>
</evidence>
<dbReference type="InterPro" id="IPR013800">
    <property type="entry name" value="STAT_TF_alpha"/>
</dbReference>
<feature type="transmembrane region" description="Helical" evidence="21">
    <location>
        <begin position="747"/>
        <end position="765"/>
    </location>
</feature>
<dbReference type="SMART" id="SM00964">
    <property type="entry name" value="STAT_int"/>
    <property type="match status" value="1"/>
</dbReference>
<feature type="region of interest" description="Disordered" evidence="20">
    <location>
        <begin position="118"/>
        <end position="137"/>
    </location>
</feature>
<dbReference type="GO" id="GO:0007259">
    <property type="term" value="P:cell surface receptor signaling pathway via JAK-STAT"/>
    <property type="evidence" value="ECO:0007669"/>
    <property type="project" value="UniProtKB-ARBA"/>
</dbReference>
<evidence type="ECO:0000256" key="1">
    <source>
        <dbReference type="ARBA" id="ARBA00004123"/>
    </source>
</evidence>
<dbReference type="SUPFAM" id="SSF48092">
    <property type="entry name" value="Transcription factor STAT-4 N-domain"/>
    <property type="match status" value="1"/>
</dbReference>
<dbReference type="FunFam" id="1.10.238.10:FF:000012">
    <property type="entry name" value="Signal transducer and activator of transcription"/>
    <property type="match status" value="1"/>
</dbReference>
<gene>
    <name evidence="23" type="ORF">IRJ41_004869</name>
</gene>
<keyword evidence="16 19" id="KW-0804">Transcription</keyword>
<dbReference type="AlphaFoldDB" id="A0A9W7WU34"/>
<keyword evidence="10" id="KW-0007">Acetylation</keyword>
<evidence type="ECO:0000256" key="4">
    <source>
        <dbReference type="ARBA" id="ARBA00022481"/>
    </source>
</evidence>
<protein>
    <recommendedName>
        <fullName evidence="19">Signal transducer and activator of transcription</fullName>
    </recommendedName>
</protein>
<dbReference type="Gene3D" id="2.60.40.630">
    <property type="entry name" value="STAT transcription factor, DNA-binding domain"/>
    <property type="match status" value="1"/>
</dbReference>
<evidence type="ECO:0000259" key="22">
    <source>
        <dbReference type="PROSITE" id="PS50001"/>
    </source>
</evidence>
<keyword evidence="12 19" id="KW-0805">Transcription regulation</keyword>
<dbReference type="GO" id="GO:0060333">
    <property type="term" value="P:type II interferon-mediated signaling pathway"/>
    <property type="evidence" value="ECO:0007669"/>
    <property type="project" value="UniProtKB-ARBA"/>
</dbReference>
<dbReference type="Pfam" id="PF01017">
    <property type="entry name" value="STAT_alpha"/>
    <property type="match status" value="1"/>
</dbReference>
<dbReference type="PROSITE" id="PS50001">
    <property type="entry name" value="SH2"/>
    <property type="match status" value="1"/>
</dbReference>
<dbReference type="GO" id="GO:0005654">
    <property type="term" value="C:nucleoplasm"/>
    <property type="evidence" value="ECO:0007669"/>
    <property type="project" value="UniProtKB-ARBA"/>
</dbReference>
<keyword evidence="11 18" id="KW-0727">SH2 domain</keyword>
<dbReference type="GO" id="GO:0000981">
    <property type="term" value="F:DNA-binding transcription factor activity, RNA polymerase II-specific"/>
    <property type="evidence" value="ECO:0007669"/>
    <property type="project" value="UniProtKB-ARBA"/>
</dbReference>
<dbReference type="InterPro" id="IPR036535">
    <property type="entry name" value="STAT_N_sf"/>
</dbReference>
<evidence type="ECO:0000256" key="2">
    <source>
        <dbReference type="ARBA" id="ARBA00004496"/>
    </source>
</evidence>
<dbReference type="GO" id="GO:0005737">
    <property type="term" value="C:cytoplasm"/>
    <property type="evidence" value="ECO:0007669"/>
    <property type="project" value="UniProtKB-SubCell"/>
</dbReference>
<dbReference type="Gene3D" id="1.10.238.10">
    <property type="entry name" value="EF-hand"/>
    <property type="match status" value="1"/>
</dbReference>
<dbReference type="FunFam" id="3.30.505.10:FF:000003">
    <property type="entry name" value="Signal transducer and activator of transcription"/>
    <property type="match status" value="1"/>
</dbReference>
<keyword evidence="15 19" id="KW-0010">Activator</keyword>
<dbReference type="Gene3D" id="1.20.1050.20">
    <property type="entry name" value="STAT transcription factor, all-alpha domain"/>
    <property type="match status" value="1"/>
</dbReference>
<keyword evidence="7 19" id="KW-0597">Phosphoprotein</keyword>
<keyword evidence="4" id="KW-0488">Methylation</keyword>
<dbReference type="Gene3D" id="1.10.532.10">
    <property type="entry name" value="STAT transcription factor, N-terminal domain"/>
    <property type="match status" value="1"/>
</dbReference>
<dbReference type="Pfam" id="PF02864">
    <property type="entry name" value="STAT_bind"/>
    <property type="match status" value="1"/>
</dbReference>
<organism evidence="23 24">
    <name type="scientific">Triplophysa rosa</name>
    <name type="common">Cave loach</name>
    <dbReference type="NCBI Taxonomy" id="992332"/>
    <lineage>
        <taxon>Eukaryota</taxon>
        <taxon>Metazoa</taxon>
        <taxon>Chordata</taxon>
        <taxon>Craniata</taxon>
        <taxon>Vertebrata</taxon>
        <taxon>Euteleostomi</taxon>
        <taxon>Actinopterygii</taxon>
        <taxon>Neopterygii</taxon>
        <taxon>Teleostei</taxon>
        <taxon>Ostariophysi</taxon>
        <taxon>Cypriniformes</taxon>
        <taxon>Nemacheilidae</taxon>
        <taxon>Triplophysa</taxon>
    </lineage>
</organism>
<evidence type="ECO:0000256" key="18">
    <source>
        <dbReference type="PROSITE-ProRule" id="PRU00191"/>
    </source>
</evidence>
<sequence>MTLWNQLQLLDPLYLEQVDQLYDESFPMEIRQYLSQWIESHDWESVASNVSLATLRFHELLSQLDEHYSRFCLGNNFLLQHNIRKIKRNLQVHFQEDPVHMAMIIANTLNEERKILQTADSSQSNSDPSQGSAMMEQQNELDNKVNNFRKTVQKIEQDGQVLEDVQDEYDFKKKTLQSRVEVEMNGQITKEIQQEEMTIKKMFIELNKNREVVIKDIANVLILAEQIEQTLISEELPEWKQRQQMACIGGPPNACLDQLQSWFTTVAECLQQIRQQLKKIQELVQKFTYDNDPLTLGKSQLDEQALSLFKNLILNCLVVERQPCMPTHPYRPLVIKTGVQFTVKIRSLVKLPELNCQLKVKVSIDKFRKFNILGAASKVINLEESSGCLAAEFRHLQLKEMKCNRTNENPLIISEELHLITFETQLLQSELCIDLSITSLPIVVISHVMQLPSAWASILWYNMLSSEPHNLTFFLNPPPVKWGQLSKVINWQFSSVTKRVLNSEQLRMLADKLLGAGAGGDPEGLIHWNKFCKISPNERGIPFWLWIDGILDLIKRHLISIWNEGYIVGFLSKKQEKTLLQDKLPGTFLLRFSETCRDGGITITWVEHAQNGEPKIHSVKPYTKSDLANISLPDVIRDYTLTAAETVPVNPLIYLYPDVPRDVAFGRYYTSSPEASENMEIDRPISPCPYMDRRMISVSDFPLSRPQDSPRTHQELGLDTLVCTMILECTIYSVYKRIIFVSLYEQLTIFLPNFNVTVFFLFAFIC</sequence>
<keyword evidence="21" id="KW-0472">Membrane</keyword>
<feature type="domain" description="SH2" evidence="22">
    <location>
        <begin position="562"/>
        <end position="658"/>
    </location>
</feature>
<evidence type="ECO:0000256" key="10">
    <source>
        <dbReference type="ARBA" id="ARBA00022990"/>
    </source>
</evidence>
<evidence type="ECO:0000256" key="21">
    <source>
        <dbReference type="SAM" id="Phobius"/>
    </source>
</evidence>
<dbReference type="GO" id="GO:0060337">
    <property type="term" value="P:type I interferon-mediated signaling pathway"/>
    <property type="evidence" value="ECO:0007669"/>
    <property type="project" value="UniProtKB-ARBA"/>
</dbReference>
<keyword evidence="6" id="KW-1017">Isopeptide bond</keyword>
<dbReference type="GO" id="GO:0060429">
    <property type="term" value="P:epithelium development"/>
    <property type="evidence" value="ECO:0007669"/>
    <property type="project" value="UniProtKB-ARBA"/>
</dbReference>
<keyword evidence="5 19" id="KW-0963">Cytoplasm</keyword>
<evidence type="ECO:0000256" key="12">
    <source>
        <dbReference type="ARBA" id="ARBA00023015"/>
    </source>
</evidence>
<dbReference type="GO" id="GO:0051607">
    <property type="term" value="P:defense response to virus"/>
    <property type="evidence" value="ECO:0007669"/>
    <property type="project" value="UniProtKB-ARBA"/>
</dbReference>
<dbReference type="SUPFAM" id="SSF55550">
    <property type="entry name" value="SH2 domain"/>
    <property type="match status" value="1"/>
</dbReference>
<keyword evidence="9" id="KW-0832">Ubl conjugation</keyword>
<dbReference type="InterPro" id="IPR013799">
    <property type="entry name" value="STAT_TF_prot_interaction"/>
</dbReference>
<name>A0A9W7WU34_TRIRA</name>
<evidence type="ECO:0000256" key="16">
    <source>
        <dbReference type="ARBA" id="ARBA00023163"/>
    </source>
</evidence>
<comment type="similarity">
    <text evidence="3 19">Belongs to the transcription factor STAT family.</text>
</comment>
<dbReference type="InterPro" id="IPR036860">
    <property type="entry name" value="SH2_dom_sf"/>
</dbReference>
<evidence type="ECO:0000256" key="17">
    <source>
        <dbReference type="ARBA" id="ARBA00023242"/>
    </source>
</evidence>
<evidence type="ECO:0000256" key="7">
    <source>
        <dbReference type="ARBA" id="ARBA00022553"/>
    </source>
</evidence>
<dbReference type="GO" id="GO:0009653">
    <property type="term" value="P:anatomical structure morphogenesis"/>
    <property type="evidence" value="ECO:0007669"/>
    <property type="project" value="UniProtKB-ARBA"/>
</dbReference>
<dbReference type="InterPro" id="IPR001217">
    <property type="entry name" value="STAT"/>
</dbReference>
<evidence type="ECO:0000256" key="5">
    <source>
        <dbReference type="ARBA" id="ARBA00022490"/>
    </source>
</evidence>